<evidence type="ECO:0000313" key="1">
    <source>
        <dbReference type="EMBL" id="WED43493.1"/>
    </source>
</evidence>
<dbReference type="RefSeq" id="WP_275089302.1">
    <property type="nucleotide sequence ID" value="NZ_CP119078.1"/>
</dbReference>
<organism evidence="1 2">
    <name type="scientific">Legionella cardiaca</name>
    <dbReference type="NCBI Taxonomy" id="1071983"/>
    <lineage>
        <taxon>Bacteria</taxon>
        <taxon>Pseudomonadati</taxon>
        <taxon>Pseudomonadota</taxon>
        <taxon>Gammaproteobacteria</taxon>
        <taxon>Legionellales</taxon>
        <taxon>Legionellaceae</taxon>
        <taxon>Legionella</taxon>
    </lineage>
</organism>
<evidence type="ECO:0000313" key="2">
    <source>
        <dbReference type="Proteomes" id="UP001222087"/>
    </source>
</evidence>
<gene>
    <name evidence="1" type="ORF">PXX05_01595</name>
</gene>
<dbReference type="EMBL" id="CP119078">
    <property type="protein sequence ID" value="WED43493.1"/>
    <property type="molecule type" value="Genomic_DNA"/>
</dbReference>
<name>A0ABY8ASI2_9GAMM</name>
<keyword evidence="2" id="KW-1185">Reference proteome</keyword>
<evidence type="ECO:0008006" key="3">
    <source>
        <dbReference type="Google" id="ProtNLM"/>
    </source>
</evidence>
<proteinExistence type="predicted"/>
<sequence>METNEHRQAGNQIRIETLDNLYLQGSKSILPKPDDEPLRVTMMRQLDGIPVPLDKLQLTAGDIVALAGDYYTKAGWGLELNIGKTAGQAAVKNNKRLFKNPVVAKEILAFTEAYGDLASPDVNLENIEHIYKVEETTYIPFFKSINAIFQQLVYSWTVKGYKEKLNKNEAHFTPWSARAYIVGHHTALKMAEIAFACKNLSSGKLVLEDLQKSISTELTRVLKQIQDNPTRYKFENLTSPAAIYEELAARYHALAIAQDLFTMHFYSDHFAGGHMSRIGILRKTMPERFSVFGSILINNMHNEDNLRSVTVHNPHQPCTDSDKILKMYPVIDEAYGDGTYFLNGNNNNSDMLVNGMTNSLGDIARVMESGIIPPEAHYGGLCFLPEVDYQKPQTQPLLINGKDGNIYFRSNISQIKTLMPTEYRDALEQPQNHGYEKLTLWKAFVLVFKLRVLGFIYSPSIIKNLATEVAQEKPATIINGTDEMKGLNVEPTNLLSATSQIEQEKEFQASWRMTPPTSLANAHSVHGFINKPPSPISQDSTLSSPSLY</sequence>
<dbReference type="Proteomes" id="UP001222087">
    <property type="component" value="Chromosome"/>
</dbReference>
<protein>
    <recommendedName>
        <fullName evidence="3">Dot/Icm secretion system substrate</fullName>
    </recommendedName>
</protein>
<reference evidence="1 2" key="1">
    <citation type="submission" date="2023-02" db="EMBL/GenBank/DDBJ databases">
        <title>Genome Sequence of L. cardiaca H63T.</title>
        <authorList>
            <person name="Lopez A.E."/>
            <person name="Cianciotto N.P."/>
        </authorList>
    </citation>
    <scope>NUCLEOTIDE SEQUENCE [LARGE SCALE GENOMIC DNA]</scope>
    <source>
        <strain evidence="1 2">H63</strain>
    </source>
</reference>
<accession>A0ABY8ASI2</accession>